<reference evidence="1 2" key="1">
    <citation type="submission" date="2019-07" db="EMBL/GenBank/DDBJ databases">
        <authorList>
            <person name="Jastrzebski P J."/>
            <person name="Paukszto L."/>
            <person name="Jastrzebski P J."/>
        </authorList>
    </citation>
    <scope>NUCLEOTIDE SEQUENCE [LARGE SCALE GENOMIC DNA]</scope>
    <source>
        <strain evidence="1 2">WMS-il1</strain>
    </source>
</reference>
<protein>
    <submittedName>
        <fullName evidence="1">Uncharacterized protein</fullName>
    </submittedName>
</protein>
<organism evidence="1 2">
    <name type="scientific">Hymenolepis diminuta</name>
    <name type="common">Rat tapeworm</name>
    <dbReference type="NCBI Taxonomy" id="6216"/>
    <lineage>
        <taxon>Eukaryota</taxon>
        <taxon>Metazoa</taxon>
        <taxon>Spiralia</taxon>
        <taxon>Lophotrochozoa</taxon>
        <taxon>Platyhelminthes</taxon>
        <taxon>Cestoda</taxon>
        <taxon>Eucestoda</taxon>
        <taxon>Cyclophyllidea</taxon>
        <taxon>Hymenolepididae</taxon>
        <taxon>Hymenolepis</taxon>
    </lineage>
</organism>
<proteinExistence type="predicted"/>
<name>A0A564Z7C2_HYMDI</name>
<sequence>MAMFTVEHFSILKSMDSVYGKRIIQSMSAHFGGVCAMDLVSLCIQTTCSS</sequence>
<evidence type="ECO:0000313" key="1">
    <source>
        <dbReference type="EMBL" id="VUZ55360.1"/>
    </source>
</evidence>
<gene>
    <name evidence="1" type="ORF">WMSIL1_LOCUS13225</name>
</gene>
<dbReference type="Proteomes" id="UP000321570">
    <property type="component" value="Unassembled WGS sequence"/>
</dbReference>
<evidence type="ECO:0000313" key="2">
    <source>
        <dbReference type="Proteomes" id="UP000321570"/>
    </source>
</evidence>
<dbReference type="AlphaFoldDB" id="A0A564Z7C2"/>
<keyword evidence="2" id="KW-1185">Reference proteome</keyword>
<accession>A0A564Z7C2</accession>
<dbReference type="EMBL" id="CABIJS010000691">
    <property type="protein sequence ID" value="VUZ55360.1"/>
    <property type="molecule type" value="Genomic_DNA"/>
</dbReference>